<sequence>MLEVDIHSLQHGDIEPLHGPSPDDSLSALRVVSARSAFWSALYIATHSEVLLQAVVDIMVQVDVPRLETLTFGCTFLSSSYPRLFFQPPFLFRGQAPSLRTLDIMNAPFPWQLPTYFFHLDELRLLHVQRKDWCSANRLAFALSLSPTLHTLTLVGSGVESPPDLTPFRLRALRNVHLVHGSTSIIHVLSLAEVPCLHHMTLTNIINTSCWSKLLSL</sequence>
<dbReference type="InterPro" id="IPR032675">
    <property type="entry name" value="LRR_dom_sf"/>
</dbReference>
<dbReference type="EMBL" id="JARJCM010000023">
    <property type="protein sequence ID" value="KAJ7040138.1"/>
    <property type="molecule type" value="Genomic_DNA"/>
</dbReference>
<reference evidence="1" key="1">
    <citation type="submission" date="2023-03" db="EMBL/GenBank/DDBJ databases">
        <title>Massive genome expansion in bonnet fungi (Mycena s.s.) driven by repeated elements and novel gene families across ecological guilds.</title>
        <authorList>
            <consortium name="Lawrence Berkeley National Laboratory"/>
            <person name="Harder C.B."/>
            <person name="Miyauchi S."/>
            <person name="Viragh M."/>
            <person name="Kuo A."/>
            <person name="Thoen E."/>
            <person name="Andreopoulos B."/>
            <person name="Lu D."/>
            <person name="Skrede I."/>
            <person name="Drula E."/>
            <person name="Henrissat B."/>
            <person name="Morin E."/>
            <person name="Kohler A."/>
            <person name="Barry K."/>
            <person name="LaButti K."/>
            <person name="Morin E."/>
            <person name="Salamov A."/>
            <person name="Lipzen A."/>
            <person name="Mereny Z."/>
            <person name="Hegedus B."/>
            <person name="Baldrian P."/>
            <person name="Stursova M."/>
            <person name="Weitz H."/>
            <person name="Taylor A."/>
            <person name="Grigoriev I.V."/>
            <person name="Nagy L.G."/>
            <person name="Martin F."/>
            <person name="Kauserud H."/>
        </authorList>
    </citation>
    <scope>NUCLEOTIDE SEQUENCE</scope>
    <source>
        <strain evidence="1">CBHHK200</strain>
    </source>
</reference>
<evidence type="ECO:0000313" key="1">
    <source>
        <dbReference type="EMBL" id="KAJ7040138.1"/>
    </source>
</evidence>
<evidence type="ECO:0000313" key="2">
    <source>
        <dbReference type="Proteomes" id="UP001218188"/>
    </source>
</evidence>
<dbReference type="AlphaFoldDB" id="A0AAD6T669"/>
<name>A0AAD6T669_9AGAR</name>
<gene>
    <name evidence="1" type="ORF">C8F04DRAFT_1254292</name>
</gene>
<comment type="caution">
    <text evidence="1">The sequence shown here is derived from an EMBL/GenBank/DDBJ whole genome shotgun (WGS) entry which is preliminary data.</text>
</comment>
<accession>A0AAD6T669</accession>
<dbReference type="Proteomes" id="UP001218188">
    <property type="component" value="Unassembled WGS sequence"/>
</dbReference>
<keyword evidence="2" id="KW-1185">Reference proteome</keyword>
<dbReference type="Gene3D" id="3.80.10.10">
    <property type="entry name" value="Ribonuclease Inhibitor"/>
    <property type="match status" value="1"/>
</dbReference>
<protein>
    <submittedName>
        <fullName evidence="1">Uncharacterized protein</fullName>
    </submittedName>
</protein>
<organism evidence="1 2">
    <name type="scientific">Mycena alexandri</name>
    <dbReference type="NCBI Taxonomy" id="1745969"/>
    <lineage>
        <taxon>Eukaryota</taxon>
        <taxon>Fungi</taxon>
        <taxon>Dikarya</taxon>
        <taxon>Basidiomycota</taxon>
        <taxon>Agaricomycotina</taxon>
        <taxon>Agaricomycetes</taxon>
        <taxon>Agaricomycetidae</taxon>
        <taxon>Agaricales</taxon>
        <taxon>Marasmiineae</taxon>
        <taxon>Mycenaceae</taxon>
        <taxon>Mycena</taxon>
    </lineage>
</organism>
<dbReference type="SUPFAM" id="SSF52058">
    <property type="entry name" value="L domain-like"/>
    <property type="match status" value="1"/>
</dbReference>
<proteinExistence type="predicted"/>